<evidence type="ECO:0000313" key="1">
    <source>
        <dbReference type="EMBL" id="KAJ8933215.1"/>
    </source>
</evidence>
<protein>
    <submittedName>
        <fullName evidence="1">Uncharacterized protein</fullName>
    </submittedName>
</protein>
<dbReference type="AlphaFoldDB" id="A0AAV8X4B5"/>
<sequence length="67" mass="7838">MRFSNSLLTNFCLAAIGHVFQKNVNILLLKVQILSKYSNNLYNFSIYNLVICSIDLYRLFNKYSNII</sequence>
<dbReference type="Proteomes" id="UP001162156">
    <property type="component" value="Unassembled WGS sequence"/>
</dbReference>
<dbReference type="EMBL" id="JANEYF010003897">
    <property type="protein sequence ID" value="KAJ8933215.1"/>
    <property type="molecule type" value="Genomic_DNA"/>
</dbReference>
<reference evidence="1" key="1">
    <citation type="journal article" date="2023" name="Insect Mol. Biol.">
        <title>Genome sequencing provides insights into the evolution of gene families encoding plant cell wall-degrading enzymes in longhorned beetles.</title>
        <authorList>
            <person name="Shin N.R."/>
            <person name="Okamura Y."/>
            <person name="Kirsch R."/>
            <person name="Pauchet Y."/>
        </authorList>
    </citation>
    <scope>NUCLEOTIDE SEQUENCE</scope>
    <source>
        <strain evidence="1">RBIC_L_NR</strain>
    </source>
</reference>
<proteinExistence type="predicted"/>
<comment type="caution">
    <text evidence="1">The sequence shown here is derived from an EMBL/GenBank/DDBJ whole genome shotgun (WGS) entry which is preliminary data.</text>
</comment>
<accession>A0AAV8X4B5</accession>
<evidence type="ECO:0000313" key="2">
    <source>
        <dbReference type="Proteomes" id="UP001162156"/>
    </source>
</evidence>
<name>A0AAV8X4B5_9CUCU</name>
<gene>
    <name evidence="1" type="ORF">NQ314_014162</name>
</gene>
<organism evidence="1 2">
    <name type="scientific">Rhamnusium bicolor</name>
    <dbReference type="NCBI Taxonomy" id="1586634"/>
    <lineage>
        <taxon>Eukaryota</taxon>
        <taxon>Metazoa</taxon>
        <taxon>Ecdysozoa</taxon>
        <taxon>Arthropoda</taxon>
        <taxon>Hexapoda</taxon>
        <taxon>Insecta</taxon>
        <taxon>Pterygota</taxon>
        <taxon>Neoptera</taxon>
        <taxon>Endopterygota</taxon>
        <taxon>Coleoptera</taxon>
        <taxon>Polyphaga</taxon>
        <taxon>Cucujiformia</taxon>
        <taxon>Chrysomeloidea</taxon>
        <taxon>Cerambycidae</taxon>
        <taxon>Lepturinae</taxon>
        <taxon>Rhagiini</taxon>
        <taxon>Rhamnusium</taxon>
    </lineage>
</organism>
<keyword evidence="2" id="KW-1185">Reference proteome</keyword>